<dbReference type="AlphaFoldDB" id="A0A0F9N3H5"/>
<organism evidence="1">
    <name type="scientific">marine sediment metagenome</name>
    <dbReference type="NCBI Taxonomy" id="412755"/>
    <lineage>
        <taxon>unclassified sequences</taxon>
        <taxon>metagenomes</taxon>
        <taxon>ecological metagenomes</taxon>
    </lineage>
</organism>
<dbReference type="EMBL" id="LAZR01007741">
    <property type="protein sequence ID" value="KKM83260.1"/>
    <property type="molecule type" value="Genomic_DNA"/>
</dbReference>
<gene>
    <name evidence="1" type="ORF">LCGC14_1311170</name>
</gene>
<sequence>MIFVYNADTAVLEKYSTRETAEADLVNLASTDPEKITVIEGDEITLSFVAKLG</sequence>
<evidence type="ECO:0000313" key="1">
    <source>
        <dbReference type="EMBL" id="KKM83260.1"/>
    </source>
</evidence>
<protein>
    <submittedName>
        <fullName evidence="1">Uncharacterized protein</fullName>
    </submittedName>
</protein>
<name>A0A0F9N3H5_9ZZZZ</name>
<proteinExistence type="predicted"/>
<comment type="caution">
    <text evidence="1">The sequence shown here is derived from an EMBL/GenBank/DDBJ whole genome shotgun (WGS) entry which is preliminary data.</text>
</comment>
<reference evidence="1" key="1">
    <citation type="journal article" date="2015" name="Nature">
        <title>Complex archaea that bridge the gap between prokaryotes and eukaryotes.</title>
        <authorList>
            <person name="Spang A."/>
            <person name="Saw J.H."/>
            <person name="Jorgensen S.L."/>
            <person name="Zaremba-Niedzwiedzka K."/>
            <person name="Martijn J."/>
            <person name="Lind A.E."/>
            <person name="van Eijk R."/>
            <person name="Schleper C."/>
            <person name="Guy L."/>
            <person name="Ettema T.J."/>
        </authorList>
    </citation>
    <scope>NUCLEOTIDE SEQUENCE</scope>
</reference>
<accession>A0A0F9N3H5</accession>